<name>A0A9D2J3T8_9MICO</name>
<gene>
    <name evidence="2" type="ORF">H9815_05655</name>
</gene>
<proteinExistence type="predicted"/>
<dbReference type="Proteomes" id="UP000824037">
    <property type="component" value="Unassembled WGS sequence"/>
</dbReference>
<organism evidence="2 3">
    <name type="scientific">Candidatus Ruania gallistercoris</name>
    <dbReference type="NCBI Taxonomy" id="2838746"/>
    <lineage>
        <taxon>Bacteria</taxon>
        <taxon>Bacillati</taxon>
        <taxon>Actinomycetota</taxon>
        <taxon>Actinomycetes</taxon>
        <taxon>Micrococcales</taxon>
        <taxon>Ruaniaceae</taxon>
        <taxon>Ruania</taxon>
    </lineage>
</organism>
<keyword evidence="1" id="KW-0378">Hydrolase</keyword>
<dbReference type="Gene3D" id="2.40.260.10">
    <property type="entry name" value="Sortase"/>
    <property type="match status" value="1"/>
</dbReference>
<sequence length="152" mass="16242">MPASEPATIAVPAIDVESEMMQLGLQDNGLIEVPPYQYGSPAGWYVHSPTPGELGPSVILGHRNGLEGGPGIFADLPQLEVGDSVEVTRQDGTTATFTIYRTDLVDKGEDFPTLEVYGNTTGPEIRLITCDGLNSETGILEDNFIAYGELDD</sequence>
<dbReference type="Pfam" id="PF04203">
    <property type="entry name" value="Sortase"/>
    <property type="match status" value="1"/>
</dbReference>
<dbReference type="EMBL" id="DXBY01000089">
    <property type="protein sequence ID" value="HIZ35242.1"/>
    <property type="molecule type" value="Genomic_DNA"/>
</dbReference>
<dbReference type="GO" id="GO:0016787">
    <property type="term" value="F:hydrolase activity"/>
    <property type="evidence" value="ECO:0007669"/>
    <property type="project" value="UniProtKB-KW"/>
</dbReference>
<evidence type="ECO:0000313" key="3">
    <source>
        <dbReference type="Proteomes" id="UP000824037"/>
    </source>
</evidence>
<dbReference type="CDD" id="cd05829">
    <property type="entry name" value="Sortase_F"/>
    <property type="match status" value="1"/>
</dbReference>
<dbReference type="SUPFAM" id="SSF63817">
    <property type="entry name" value="Sortase"/>
    <property type="match status" value="1"/>
</dbReference>
<dbReference type="InterPro" id="IPR042001">
    <property type="entry name" value="Sortase_F"/>
</dbReference>
<reference evidence="2" key="2">
    <citation type="submission" date="2021-04" db="EMBL/GenBank/DDBJ databases">
        <authorList>
            <person name="Gilroy R."/>
        </authorList>
    </citation>
    <scope>NUCLEOTIDE SEQUENCE</scope>
    <source>
        <strain evidence="2">ChiGjej4B4-7305</strain>
    </source>
</reference>
<comment type="caution">
    <text evidence="2">The sequence shown here is derived from an EMBL/GenBank/DDBJ whole genome shotgun (WGS) entry which is preliminary data.</text>
</comment>
<dbReference type="InterPro" id="IPR023365">
    <property type="entry name" value="Sortase_dom-sf"/>
</dbReference>
<reference evidence="2" key="1">
    <citation type="journal article" date="2021" name="PeerJ">
        <title>Extensive microbial diversity within the chicken gut microbiome revealed by metagenomics and culture.</title>
        <authorList>
            <person name="Gilroy R."/>
            <person name="Ravi A."/>
            <person name="Getino M."/>
            <person name="Pursley I."/>
            <person name="Horton D.L."/>
            <person name="Alikhan N.F."/>
            <person name="Baker D."/>
            <person name="Gharbi K."/>
            <person name="Hall N."/>
            <person name="Watson M."/>
            <person name="Adriaenssens E.M."/>
            <person name="Foster-Nyarko E."/>
            <person name="Jarju S."/>
            <person name="Secka A."/>
            <person name="Antonio M."/>
            <person name="Oren A."/>
            <person name="Chaudhuri R.R."/>
            <person name="La Ragione R."/>
            <person name="Hildebrand F."/>
            <person name="Pallen M.J."/>
        </authorList>
    </citation>
    <scope>NUCLEOTIDE SEQUENCE</scope>
    <source>
        <strain evidence="2">ChiGjej4B4-7305</strain>
    </source>
</reference>
<protein>
    <submittedName>
        <fullName evidence="2">Sortase</fullName>
    </submittedName>
</protein>
<accession>A0A9D2J3T8</accession>
<evidence type="ECO:0000313" key="2">
    <source>
        <dbReference type="EMBL" id="HIZ35242.1"/>
    </source>
</evidence>
<dbReference type="InterPro" id="IPR005754">
    <property type="entry name" value="Sortase"/>
</dbReference>
<evidence type="ECO:0000256" key="1">
    <source>
        <dbReference type="ARBA" id="ARBA00022801"/>
    </source>
</evidence>
<dbReference type="AlphaFoldDB" id="A0A9D2J3T8"/>